<reference evidence="2 3" key="1">
    <citation type="journal article" date="2016" name="Nat. Commun.">
        <title>Thousands of microbial genomes shed light on interconnected biogeochemical processes in an aquifer system.</title>
        <authorList>
            <person name="Anantharaman K."/>
            <person name="Brown C.T."/>
            <person name="Hug L.A."/>
            <person name="Sharon I."/>
            <person name="Castelle C.J."/>
            <person name="Probst A.J."/>
            <person name="Thomas B.C."/>
            <person name="Singh A."/>
            <person name="Wilkins M.J."/>
            <person name="Karaoz U."/>
            <person name="Brodie E.L."/>
            <person name="Williams K.H."/>
            <person name="Hubbard S.S."/>
            <person name="Banfield J.F."/>
        </authorList>
    </citation>
    <scope>NUCLEOTIDE SEQUENCE [LARGE SCALE GENOMIC DNA]</scope>
</reference>
<keyword evidence="1" id="KW-1133">Transmembrane helix</keyword>
<dbReference type="EMBL" id="MFAF01000024">
    <property type="protein sequence ID" value="OGD78806.1"/>
    <property type="molecule type" value="Genomic_DNA"/>
</dbReference>
<organism evidence="2 3">
    <name type="scientific">Candidatus Coatesbacteria bacterium RBG_13_66_14</name>
    <dbReference type="NCBI Taxonomy" id="1817816"/>
    <lineage>
        <taxon>Bacteria</taxon>
        <taxon>Candidatus Coatesiibacteriota</taxon>
    </lineage>
</organism>
<evidence type="ECO:0008006" key="4">
    <source>
        <dbReference type="Google" id="ProtNLM"/>
    </source>
</evidence>
<evidence type="ECO:0000313" key="2">
    <source>
        <dbReference type="EMBL" id="OGD78806.1"/>
    </source>
</evidence>
<dbReference type="AlphaFoldDB" id="A0A1F5FGR6"/>
<sequence>MTSQLEKTHRRADGRPWIRRRWWLLAIIAAGLLVYLLVGSQASLFRLGELEEEKQQLHRRYNEALETAEHYRDLLERLGTDDAFLEKIVRERLGLAAE</sequence>
<gene>
    <name evidence="2" type="ORF">A2Y64_02970</name>
</gene>
<evidence type="ECO:0000256" key="1">
    <source>
        <dbReference type="SAM" id="Phobius"/>
    </source>
</evidence>
<keyword evidence="1" id="KW-0472">Membrane</keyword>
<keyword evidence="1" id="KW-0812">Transmembrane</keyword>
<protein>
    <recommendedName>
        <fullName evidence="4">Septum formation initiator</fullName>
    </recommendedName>
</protein>
<name>A0A1F5FGR6_9BACT</name>
<comment type="caution">
    <text evidence="2">The sequence shown here is derived from an EMBL/GenBank/DDBJ whole genome shotgun (WGS) entry which is preliminary data.</text>
</comment>
<proteinExistence type="predicted"/>
<feature type="transmembrane region" description="Helical" evidence="1">
    <location>
        <begin position="21"/>
        <end position="38"/>
    </location>
</feature>
<accession>A0A1F5FGR6</accession>
<feature type="non-terminal residue" evidence="2">
    <location>
        <position position="98"/>
    </location>
</feature>
<dbReference type="Proteomes" id="UP000177187">
    <property type="component" value="Unassembled WGS sequence"/>
</dbReference>
<evidence type="ECO:0000313" key="3">
    <source>
        <dbReference type="Proteomes" id="UP000177187"/>
    </source>
</evidence>